<evidence type="ECO:0000256" key="1">
    <source>
        <dbReference type="SAM" id="MobiDB-lite"/>
    </source>
</evidence>
<evidence type="ECO:0000313" key="2">
    <source>
        <dbReference type="EMBL" id="MCP2261408.1"/>
    </source>
</evidence>
<evidence type="ECO:0000313" key="3">
    <source>
        <dbReference type="Proteomes" id="UP001205311"/>
    </source>
</evidence>
<comment type="caution">
    <text evidence="2">The sequence shown here is derived from an EMBL/GenBank/DDBJ whole genome shotgun (WGS) entry which is preliminary data.</text>
</comment>
<reference evidence="2 3" key="1">
    <citation type="submission" date="2022-06" db="EMBL/GenBank/DDBJ databases">
        <title>Genomic Encyclopedia of Archaeal and Bacterial Type Strains, Phase II (KMG-II): from individual species to whole genera.</title>
        <authorList>
            <person name="Goeker M."/>
        </authorList>
    </citation>
    <scope>NUCLEOTIDE SEQUENCE [LARGE SCALE GENOMIC DNA]</scope>
    <source>
        <strain evidence="2 3">DSM 40477</strain>
    </source>
</reference>
<dbReference type="EMBL" id="JAMTCP010000041">
    <property type="protein sequence ID" value="MCP2261408.1"/>
    <property type="molecule type" value="Genomic_DNA"/>
</dbReference>
<accession>A0ABT1I0U3</accession>
<feature type="region of interest" description="Disordered" evidence="1">
    <location>
        <begin position="215"/>
        <end position="269"/>
    </location>
</feature>
<keyword evidence="3" id="KW-1185">Reference proteome</keyword>
<organism evidence="2 3">
    <name type="scientific">Streptoalloteichus tenebrarius (strain ATCC 17920 / DSM 40477 / JCM 4838 / CBS 697.72 / NBRC 16177 / NCIMB 11028 / NRRL B-12390 / A12253. 1 / ISP 5477)</name>
    <name type="common">Streptomyces tenebrarius</name>
    <dbReference type="NCBI Taxonomy" id="1933"/>
    <lineage>
        <taxon>Bacteria</taxon>
        <taxon>Bacillati</taxon>
        <taxon>Actinomycetota</taxon>
        <taxon>Actinomycetes</taxon>
        <taxon>Pseudonocardiales</taxon>
        <taxon>Pseudonocardiaceae</taxon>
        <taxon>Streptoalloteichus</taxon>
    </lineage>
</organism>
<dbReference type="Proteomes" id="UP001205311">
    <property type="component" value="Unassembled WGS sequence"/>
</dbReference>
<dbReference type="RefSeq" id="WP_253672234.1">
    <property type="nucleotide sequence ID" value="NZ_JAMTCP010000041.1"/>
</dbReference>
<sequence length="377" mass="35642">MPSQWGTTGGRLTRSLARVLLAVAGAVVGVLASWLVASATAAADGPLAGVTDALGAATGIEAPAPVRSAAQLPVGSLRSLEPAQPVRRLADSGPVDLLGGAGLAVSPGENAESTGSAADLSRSVARTVPRVDDALRSGVAGLTEHLRGAPVDHVRPVARTVNGTVDAVSGAVNGIGGVGGLPGTDAVGEAIGGGLPGMPGLGERRPGAGAIDAARGTRTVGTSPSGPLSRPSVLPGASGPLAVPGAEHGASAVPGPVSPSAQPGEPGAWPAAGIVAARALATGGAASAAHAGEPVEHGGPLGDPEPVLPDHGPGQPATLPGPCHCGHDGSGAASGGPAVTTTAPGAQLPLAGGRGSLTPAAQRGGAGRVEQPGVTPD</sequence>
<name>A0ABT1I0U3_STRSD</name>
<protein>
    <submittedName>
        <fullName evidence="2">Uncharacterized protein</fullName>
    </submittedName>
</protein>
<gene>
    <name evidence="2" type="ORF">LX15_005134</name>
</gene>
<feature type="region of interest" description="Disordered" evidence="1">
    <location>
        <begin position="285"/>
        <end position="377"/>
    </location>
</feature>
<proteinExistence type="predicted"/>